<comment type="caution">
    <text evidence="8">The sequence shown here is derived from an EMBL/GenBank/DDBJ whole genome shotgun (WGS) entry which is preliminary data.</text>
</comment>
<evidence type="ECO:0000256" key="4">
    <source>
        <dbReference type="ARBA" id="ARBA00023163"/>
    </source>
</evidence>
<reference evidence="8 9" key="1">
    <citation type="submission" date="2016-09" db="EMBL/GenBank/DDBJ databases">
        <title>genome sequences of unsequenced Mycobacteria.</title>
        <authorList>
            <person name="Greninger A.L."/>
            <person name="Jerome K.R."/>
            <person name="Mcnair B."/>
            <person name="Wallis C."/>
            <person name="Fang F."/>
        </authorList>
    </citation>
    <scope>NUCLEOTIDE SEQUENCE [LARGE SCALE GENOMIC DNA]</scope>
    <source>
        <strain evidence="8 9">BM1</strain>
    </source>
</reference>
<dbReference type="InterPro" id="IPR036388">
    <property type="entry name" value="WH-like_DNA-bd_sf"/>
</dbReference>
<accession>A0A1T3VZR9</accession>
<dbReference type="Pfam" id="PF00126">
    <property type="entry name" value="HTH_1"/>
    <property type="match status" value="1"/>
</dbReference>
<dbReference type="InterPro" id="IPR058163">
    <property type="entry name" value="LysR-type_TF_proteobact-type"/>
</dbReference>
<dbReference type="InterPro" id="IPR000847">
    <property type="entry name" value="LysR_HTH_N"/>
</dbReference>
<evidence type="ECO:0000256" key="6">
    <source>
        <dbReference type="ARBA" id="ARBA00056658"/>
    </source>
</evidence>
<organism evidence="8 9">
    <name type="scientific">Mycolicibacterium diernhoferi</name>
    <dbReference type="NCBI Taxonomy" id="1801"/>
    <lineage>
        <taxon>Bacteria</taxon>
        <taxon>Bacillati</taxon>
        <taxon>Actinomycetota</taxon>
        <taxon>Actinomycetes</taxon>
        <taxon>Mycobacteriales</taxon>
        <taxon>Mycobacteriaceae</taxon>
        <taxon>Mycolicibacterium</taxon>
    </lineage>
</organism>
<evidence type="ECO:0000259" key="7">
    <source>
        <dbReference type="PROSITE" id="PS50931"/>
    </source>
</evidence>
<protein>
    <recommendedName>
        <fullName evidence="5">Probable hydrogen peroxide-inducible genes activator</fullName>
    </recommendedName>
</protein>
<dbReference type="PANTHER" id="PTHR30537:SF5">
    <property type="entry name" value="HTH-TYPE TRANSCRIPTIONAL ACTIVATOR TTDR-RELATED"/>
    <property type="match status" value="1"/>
</dbReference>
<feature type="domain" description="HTH lysR-type" evidence="7">
    <location>
        <begin position="5"/>
        <end position="62"/>
    </location>
</feature>
<proteinExistence type="inferred from homology"/>
<name>A0A1T3VZR9_9MYCO</name>
<dbReference type="PROSITE" id="PS50931">
    <property type="entry name" value="HTH_LYSR"/>
    <property type="match status" value="1"/>
</dbReference>
<dbReference type="EMBL" id="MIJD01000360">
    <property type="protein sequence ID" value="OPE47608.1"/>
    <property type="molecule type" value="Genomic_DNA"/>
</dbReference>
<evidence type="ECO:0000313" key="8">
    <source>
        <dbReference type="EMBL" id="OPE47608.1"/>
    </source>
</evidence>
<evidence type="ECO:0000256" key="1">
    <source>
        <dbReference type="ARBA" id="ARBA00009437"/>
    </source>
</evidence>
<comment type="function">
    <text evidence="6">Required for the induction the katG gene for catalase. Involved in the response to hydrogen peroxide.</text>
</comment>
<sequence>MSRLDPLDHLSVFLEVARFKSFRAAADSLGVTPGAVSQAIASLERRVELPLFHRTTRHVSLTDEGQFLLQQISPAIDTIGSALEELSQWSRQPTGTLRLIIEPVAAKHVFEPVLPMLREGWPGLRLDVTVAEVHSNFA</sequence>
<evidence type="ECO:0000256" key="2">
    <source>
        <dbReference type="ARBA" id="ARBA00023015"/>
    </source>
</evidence>
<feature type="non-terminal residue" evidence="8">
    <location>
        <position position="138"/>
    </location>
</feature>
<dbReference type="GO" id="GO:0003700">
    <property type="term" value="F:DNA-binding transcription factor activity"/>
    <property type="evidence" value="ECO:0007669"/>
    <property type="project" value="InterPro"/>
</dbReference>
<keyword evidence="3" id="KW-0238">DNA-binding</keyword>
<evidence type="ECO:0000256" key="3">
    <source>
        <dbReference type="ARBA" id="ARBA00023125"/>
    </source>
</evidence>
<dbReference type="InterPro" id="IPR036390">
    <property type="entry name" value="WH_DNA-bd_sf"/>
</dbReference>
<dbReference type="FunFam" id="1.10.10.10:FF:000001">
    <property type="entry name" value="LysR family transcriptional regulator"/>
    <property type="match status" value="1"/>
</dbReference>
<keyword evidence="2" id="KW-0805">Transcription regulation</keyword>
<comment type="similarity">
    <text evidence="1">Belongs to the LysR transcriptional regulatory family.</text>
</comment>
<evidence type="ECO:0000313" key="9">
    <source>
        <dbReference type="Proteomes" id="UP000191039"/>
    </source>
</evidence>
<keyword evidence="4" id="KW-0804">Transcription</keyword>
<dbReference type="PANTHER" id="PTHR30537">
    <property type="entry name" value="HTH-TYPE TRANSCRIPTIONAL REGULATOR"/>
    <property type="match status" value="1"/>
</dbReference>
<dbReference type="SUPFAM" id="SSF46785">
    <property type="entry name" value="Winged helix' DNA-binding domain"/>
    <property type="match status" value="1"/>
</dbReference>
<gene>
    <name evidence="8" type="ORF">BV510_24695</name>
</gene>
<dbReference type="Proteomes" id="UP000191039">
    <property type="component" value="Unassembled WGS sequence"/>
</dbReference>
<dbReference type="GO" id="GO:0003677">
    <property type="term" value="F:DNA binding"/>
    <property type="evidence" value="ECO:0007669"/>
    <property type="project" value="UniProtKB-KW"/>
</dbReference>
<dbReference type="AlphaFoldDB" id="A0A1T3VZR9"/>
<dbReference type="Gene3D" id="1.10.10.10">
    <property type="entry name" value="Winged helix-like DNA-binding domain superfamily/Winged helix DNA-binding domain"/>
    <property type="match status" value="1"/>
</dbReference>
<dbReference type="RefSeq" id="WP_131830493.1">
    <property type="nucleotide sequence ID" value="NZ_MIJD01000360.1"/>
</dbReference>
<evidence type="ECO:0000256" key="5">
    <source>
        <dbReference type="ARBA" id="ARBA00040885"/>
    </source>
</evidence>